<dbReference type="CDD" id="cd02440">
    <property type="entry name" value="AdoMet_MTases"/>
    <property type="match status" value="1"/>
</dbReference>
<name>A0A4R7HWP0_9ACTN</name>
<dbReference type="RefSeq" id="WP_133867888.1">
    <property type="nucleotide sequence ID" value="NZ_SOAU01000001.1"/>
</dbReference>
<evidence type="ECO:0000313" key="6">
    <source>
        <dbReference type="EMBL" id="TDT15441.1"/>
    </source>
</evidence>
<evidence type="ECO:0000256" key="4">
    <source>
        <dbReference type="ARBA" id="ARBA00022691"/>
    </source>
</evidence>
<accession>A0A4R7HWP0</accession>
<dbReference type="GO" id="GO:0032259">
    <property type="term" value="P:methylation"/>
    <property type="evidence" value="ECO:0007669"/>
    <property type="project" value="UniProtKB-KW"/>
</dbReference>
<reference evidence="6 7" key="1">
    <citation type="submission" date="2019-03" db="EMBL/GenBank/DDBJ databases">
        <title>Sequencing the genomes of 1000 actinobacteria strains.</title>
        <authorList>
            <person name="Klenk H.-P."/>
        </authorList>
    </citation>
    <scope>NUCLEOTIDE SEQUENCE [LARGE SCALE GENOMIC DNA]</scope>
    <source>
        <strain evidence="6 7">DSM 18936</strain>
    </source>
</reference>
<dbReference type="NCBIfam" id="NF008686">
    <property type="entry name" value="PRK11705.1"/>
    <property type="match status" value="1"/>
</dbReference>
<comment type="similarity">
    <text evidence="1">Belongs to the CFA/CMAS family.</text>
</comment>
<dbReference type="AlphaFoldDB" id="A0A4R7HWP0"/>
<sequence>MASYATRLIERWAEAADIRVGGDRPWDVQVHDDRTFARVLATGTLGLGEAYMDGWWDCDAIDQMVERAQGTGLAGSLSTRLAPAQAVASTVGNRQSKRRSREVGRRHYDIGNDLYRRMLDDRMLYSCGYWRTATTLAESQEHKLDLIAAKLGLEAGMRVLDIGCGWGGAAAYFAETRGCEIVGVTISEQQATLARERCAGLPVDIHLQDYRDVDEPFDRIYSIGMFEHVGVRNYGAYMQTCRRLLRKPDGLALLHTIGGSRSRRATDPWVAKYIFPNSMLPSAKQIAAAAEGVLQLQDWHNFGPDYDRTLMAWHDNVEAAWPDLPDYDERFRRMWRFYLLSSAGSFRSGGLQLWQIVFSRDGLRSSFRPDGIR</sequence>
<protein>
    <submittedName>
        <fullName evidence="6">Cyclopropane-fatty-acyl-phospholipid synthase</fullName>
    </submittedName>
</protein>
<dbReference type="PANTHER" id="PTHR43667">
    <property type="entry name" value="CYCLOPROPANE-FATTY-ACYL-PHOSPHOLIPID SYNTHASE"/>
    <property type="match status" value="1"/>
</dbReference>
<keyword evidence="5" id="KW-0443">Lipid metabolism</keyword>
<evidence type="ECO:0000313" key="7">
    <source>
        <dbReference type="Proteomes" id="UP000294558"/>
    </source>
</evidence>
<dbReference type="InterPro" id="IPR050723">
    <property type="entry name" value="CFA/CMAS"/>
</dbReference>
<dbReference type="SUPFAM" id="SSF53335">
    <property type="entry name" value="S-adenosyl-L-methionine-dependent methyltransferases"/>
    <property type="match status" value="1"/>
</dbReference>
<keyword evidence="7" id="KW-1185">Reference proteome</keyword>
<dbReference type="InterPro" id="IPR029063">
    <property type="entry name" value="SAM-dependent_MTases_sf"/>
</dbReference>
<dbReference type="Gene3D" id="3.40.50.150">
    <property type="entry name" value="Vaccinia Virus protein VP39"/>
    <property type="match status" value="1"/>
</dbReference>
<gene>
    <name evidence="6" type="ORF">BDK89_1011</name>
</gene>
<dbReference type="InterPro" id="IPR003333">
    <property type="entry name" value="CMAS"/>
</dbReference>
<keyword evidence="4" id="KW-0949">S-adenosyl-L-methionine</keyword>
<dbReference type="GO" id="GO:0008610">
    <property type="term" value="P:lipid biosynthetic process"/>
    <property type="evidence" value="ECO:0007669"/>
    <property type="project" value="InterPro"/>
</dbReference>
<proteinExistence type="inferred from homology"/>
<keyword evidence="3" id="KW-0808">Transferase</keyword>
<dbReference type="PANTHER" id="PTHR43667:SF1">
    <property type="entry name" value="CYCLOPROPANE-FATTY-ACYL-PHOSPHOLIPID SYNTHASE"/>
    <property type="match status" value="1"/>
</dbReference>
<evidence type="ECO:0000256" key="5">
    <source>
        <dbReference type="ARBA" id="ARBA00023098"/>
    </source>
</evidence>
<dbReference type="EMBL" id="SOAU01000001">
    <property type="protein sequence ID" value="TDT15441.1"/>
    <property type="molecule type" value="Genomic_DNA"/>
</dbReference>
<organism evidence="6 7">
    <name type="scientific">Ilumatobacter fluminis</name>
    <dbReference type="NCBI Taxonomy" id="467091"/>
    <lineage>
        <taxon>Bacteria</taxon>
        <taxon>Bacillati</taxon>
        <taxon>Actinomycetota</taxon>
        <taxon>Acidimicrobiia</taxon>
        <taxon>Acidimicrobiales</taxon>
        <taxon>Ilumatobacteraceae</taxon>
        <taxon>Ilumatobacter</taxon>
    </lineage>
</organism>
<evidence type="ECO:0000256" key="2">
    <source>
        <dbReference type="ARBA" id="ARBA00022603"/>
    </source>
</evidence>
<dbReference type="Proteomes" id="UP000294558">
    <property type="component" value="Unassembled WGS sequence"/>
</dbReference>
<comment type="caution">
    <text evidence="6">The sequence shown here is derived from an EMBL/GenBank/DDBJ whole genome shotgun (WGS) entry which is preliminary data.</text>
</comment>
<dbReference type="OrthoDB" id="9782855at2"/>
<keyword evidence="2" id="KW-0489">Methyltransferase</keyword>
<dbReference type="Pfam" id="PF02353">
    <property type="entry name" value="CMAS"/>
    <property type="match status" value="1"/>
</dbReference>
<evidence type="ECO:0000256" key="1">
    <source>
        <dbReference type="ARBA" id="ARBA00010815"/>
    </source>
</evidence>
<dbReference type="PIRSF" id="PIRSF003085">
    <property type="entry name" value="CMAS"/>
    <property type="match status" value="1"/>
</dbReference>
<dbReference type="GO" id="GO:0008168">
    <property type="term" value="F:methyltransferase activity"/>
    <property type="evidence" value="ECO:0007669"/>
    <property type="project" value="UniProtKB-KW"/>
</dbReference>
<evidence type="ECO:0000256" key="3">
    <source>
        <dbReference type="ARBA" id="ARBA00022679"/>
    </source>
</evidence>